<evidence type="ECO:0000313" key="8">
    <source>
        <dbReference type="EMBL" id="KYH29479.1"/>
    </source>
</evidence>
<evidence type="ECO:0000256" key="4">
    <source>
        <dbReference type="ARBA" id="ARBA00022989"/>
    </source>
</evidence>
<evidence type="ECO:0000259" key="7">
    <source>
        <dbReference type="Pfam" id="PF02687"/>
    </source>
</evidence>
<dbReference type="RefSeq" id="WP_061857632.1">
    <property type="nucleotide sequence ID" value="NZ_LTBB01000003.1"/>
</dbReference>
<dbReference type="PATRIC" id="fig|1121305.3.peg.718"/>
<dbReference type="AlphaFoldDB" id="A0A151APC9"/>
<keyword evidence="3 6" id="KW-0812">Transmembrane</keyword>
<feature type="domain" description="ABC3 transporter permease C-terminal" evidence="7">
    <location>
        <begin position="64"/>
        <end position="168"/>
    </location>
</feature>
<comment type="similarity">
    <text evidence="6">Belongs to the ABC-4 integral membrane protein family.</text>
</comment>
<proteinExistence type="inferred from homology"/>
<dbReference type="STRING" id="1121305.CLCOL_07100"/>
<keyword evidence="9" id="KW-1185">Reference proteome</keyword>
<dbReference type="PANTHER" id="PTHR46795:SF3">
    <property type="entry name" value="ABC TRANSPORTER PERMEASE"/>
    <property type="match status" value="1"/>
</dbReference>
<comment type="subcellular location">
    <subcellularLocation>
        <location evidence="1 6">Cell membrane</location>
        <topology evidence="1 6">Multi-pass membrane protein</topology>
    </subcellularLocation>
</comment>
<evidence type="ECO:0000256" key="6">
    <source>
        <dbReference type="PIRNR" id="PIRNR018968"/>
    </source>
</evidence>
<comment type="caution">
    <text evidence="8">The sequence shown here is derived from an EMBL/GenBank/DDBJ whole genome shotgun (WGS) entry which is preliminary data.</text>
</comment>
<gene>
    <name evidence="8" type="primary">yxdM_1</name>
    <name evidence="8" type="ORF">CLCOL_07100</name>
</gene>
<feature type="transmembrane region" description="Helical" evidence="6">
    <location>
        <begin position="590"/>
        <end position="612"/>
    </location>
</feature>
<dbReference type="Pfam" id="PF02687">
    <property type="entry name" value="FtsX"/>
    <property type="match status" value="1"/>
</dbReference>
<feature type="transmembrane region" description="Helical" evidence="6">
    <location>
        <begin position="624"/>
        <end position="648"/>
    </location>
</feature>
<keyword evidence="2 6" id="KW-1003">Cell membrane</keyword>
<dbReference type="GO" id="GO:0055085">
    <property type="term" value="P:transmembrane transport"/>
    <property type="evidence" value="ECO:0007669"/>
    <property type="project" value="UniProtKB-UniRule"/>
</dbReference>
<keyword evidence="6" id="KW-0813">Transport</keyword>
<dbReference type="PIRSF" id="PIRSF018968">
    <property type="entry name" value="ABC_permease_BceB"/>
    <property type="match status" value="1"/>
</dbReference>
<dbReference type="InterPro" id="IPR003838">
    <property type="entry name" value="ABC3_permease_C"/>
</dbReference>
<feature type="transmembrane region" description="Helical" evidence="6">
    <location>
        <begin position="201"/>
        <end position="218"/>
    </location>
</feature>
<dbReference type="EMBL" id="LTBB01000003">
    <property type="protein sequence ID" value="KYH29479.1"/>
    <property type="molecule type" value="Genomic_DNA"/>
</dbReference>
<protein>
    <submittedName>
        <fullName evidence="8">ABC transporter permease protein YxdM</fullName>
    </submittedName>
</protein>
<evidence type="ECO:0000256" key="5">
    <source>
        <dbReference type="ARBA" id="ARBA00023136"/>
    </source>
</evidence>
<sequence>MNSMFYQKLALTNIKKNGKTYFPYIITCICTIIMFYIMDFISVNKGLDRMSGGNSLKTILNLGTYVIAIFSVIFLFYTNSFLIKRRKKELGLYNILGMEKKHIARVLLWETFFTVIISMAAGFLGGIVLSKLMFLILLKILNFKVPMGFSISITSLIKTAILFVIIFALNLANNVRQIHIAKPIELLNGGQVGEKEPKTKWVLTLIGVIALGAGYYIALTTESPLAALNMFFVAVILVMIGTYALFTAGSIAILKMLRKNKKFYYKTKNFISVSGMIYRMKQNAVGLANICILSTCVLVMISTTVSLYIGMEDVLRTRYPRDILISIDNASKENIQTLDNIIKEEAEKKDLSMKNVVKYRSIPFVMVRDKNSFTEAHDDSVFVSSVCILNFITLSEYNHIENKSVNLEENEVLIYSNRERIDYNTINILNNEFKIKERLEALTIDNIVSSNVYNNYYIVVPDEKIIETIYLSSNQFKGKKVNLFYYYSFDTDNSAESEIVLVNDINKKMEDLSIAGRCEGLEESRESFFSIYGGLFFLGIFLGVLFIMATVLIIYYKQISEGYDDRGRFEIMQKVGMSKKEIKKSIGSQVLMVFFIPLVTAVVHIAFAFKVIVKLLEALNLTNVSLFALCTAGTILVFAIFYSAVYLLTSRVYYRIVS</sequence>
<feature type="transmembrane region" description="Helical" evidence="6">
    <location>
        <begin position="106"/>
        <end position="129"/>
    </location>
</feature>
<evidence type="ECO:0000256" key="3">
    <source>
        <dbReference type="ARBA" id="ARBA00022692"/>
    </source>
</evidence>
<feature type="transmembrane region" description="Helical" evidence="6">
    <location>
        <begin position="531"/>
        <end position="556"/>
    </location>
</feature>
<feature type="transmembrane region" description="Helical" evidence="6">
    <location>
        <begin position="286"/>
        <end position="311"/>
    </location>
</feature>
<feature type="transmembrane region" description="Helical" evidence="6">
    <location>
        <begin position="230"/>
        <end position="254"/>
    </location>
</feature>
<evidence type="ECO:0000256" key="1">
    <source>
        <dbReference type="ARBA" id="ARBA00004651"/>
    </source>
</evidence>
<dbReference type="PANTHER" id="PTHR46795">
    <property type="entry name" value="ABC TRANSPORTER PERMEASE-RELATED-RELATED"/>
    <property type="match status" value="1"/>
</dbReference>
<dbReference type="InterPro" id="IPR027022">
    <property type="entry name" value="ABC_permease_BceB-typ"/>
</dbReference>
<keyword evidence="5 6" id="KW-0472">Membrane</keyword>
<feature type="transmembrane region" description="Helical" evidence="6">
    <location>
        <begin position="21"/>
        <end position="38"/>
    </location>
</feature>
<name>A0A151APC9_9CLOT</name>
<organism evidence="8 9">
    <name type="scientific">Clostridium colicanis DSM 13634</name>
    <dbReference type="NCBI Taxonomy" id="1121305"/>
    <lineage>
        <taxon>Bacteria</taxon>
        <taxon>Bacillati</taxon>
        <taxon>Bacillota</taxon>
        <taxon>Clostridia</taxon>
        <taxon>Eubacteriales</taxon>
        <taxon>Clostridiaceae</taxon>
        <taxon>Clostridium</taxon>
    </lineage>
</organism>
<evidence type="ECO:0000256" key="2">
    <source>
        <dbReference type="ARBA" id="ARBA00022475"/>
    </source>
</evidence>
<feature type="transmembrane region" description="Helical" evidence="6">
    <location>
        <begin position="149"/>
        <end position="172"/>
    </location>
</feature>
<keyword evidence="4 6" id="KW-1133">Transmembrane helix</keyword>
<dbReference type="Proteomes" id="UP000075374">
    <property type="component" value="Unassembled WGS sequence"/>
</dbReference>
<accession>A0A151APC9</accession>
<reference evidence="8 9" key="1">
    <citation type="submission" date="2016-02" db="EMBL/GenBank/DDBJ databases">
        <title>Genome sequence of Clostridium colicanis DSM 13634.</title>
        <authorList>
            <person name="Poehlein A."/>
            <person name="Daniel R."/>
        </authorList>
    </citation>
    <scope>NUCLEOTIDE SEQUENCE [LARGE SCALE GENOMIC DNA]</scope>
    <source>
        <strain evidence="8 9">DSM 13634</strain>
    </source>
</reference>
<evidence type="ECO:0000313" key="9">
    <source>
        <dbReference type="Proteomes" id="UP000075374"/>
    </source>
</evidence>
<feature type="transmembrane region" description="Helical" evidence="6">
    <location>
        <begin position="58"/>
        <end position="78"/>
    </location>
</feature>
<dbReference type="InterPro" id="IPR052536">
    <property type="entry name" value="ABC-4_Integral_Memb_Prot"/>
</dbReference>
<dbReference type="GO" id="GO:0005886">
    <property type="term" value="C:plasma membrane"/>
    <property type="evidence" value="ECO:0007669"/>
    <property type="project" value="UniProtKB-SubCell"/>
</dbReference>